<name>A0A1D8TL09_9CYAN</name>
<protein>
    <submittedName>
        <fullName evidence="2">Recombinase</fullName>
    </submittedName>
</protein>
<dbReference type="OrthoDB" id="463240at2"/>
<organism evidence="2 3">
    <name type="scientific">Moorena producens PAL-8-15-08-1</name>
    <dbReference type="NCBI Taxonomy" id="1458985"/>
    <lineage>
        <taxon>Bacteria</taxon>
        <taxon>Bacillati</taxon>
        <taxon>Cyanobacteriota</taxon>
        <taxon>Cyanophyceae</taxon>
        <taxon>Coleofasciculales</taxon>
        <taxon>Coleofasciculaceae</taxon>
        <taxon>Moorena</taxon>
    </lineage>
</organism>
<reference evidence="3" key="1">
    <citation type="submission" date="2016-10" db="EMBL/GenBank/DDBJ databases">
        <title>Comparative genomics uncovers the prolific and rare metabolic potential of the cyanobacterial genus Moorea.</title>
        <authorList>
            <person name="Leao T."/>
            <person name="Castelao G."/>
            <person name="Korobeynikov A."/>
            <person name="Monroe E.A."/>
            <person name="Podell S."/>
            <person name="Glukhov E."/>
            <person name="Allen E."/>
            <person name="Gerwick W.H."/>
            <person name="Gerwick L."/>
        </authorList>
    </citation>
    <scope>NUCLEOTIDE SEQUENCE [LARGE SCALE GENOMIC DNA]</scope>
    <source>
        <strain evidence="3">PAL-8-15-08-1</strain>
    </source>
</reference>
<feature type="domain" description="Recombinase" evidence="1">
    <location>
        <begin position="49"/>
        <end position="98"/>
    </location>
</feature>
<dbReference type="GO" id="GO:0000150">
    <property type="term" value="F:DNA strand exchange activity"/>
    <property type="evidence" value="ECO:0007669"/>
    <property type="project" value="InterPro"/>
</dbReference>
<dbReference type="KEGG" id="mpro:BJP34_00560"/>
<evidence type="ECO:0000313" key="3">
    <source>
        <dbReference type="Proteomes" id="UP000177870"/>
    </source>
</evidence>
<evidence type="ECO:0000259" key="1">
    <source>
        <dbReference type="Pfam" id="PF07508"/>
    </source>
</evidence>
<dbReference type="AlphaFoldDB" id="A0A1D8TL09"/>
<sequence length="121" mass="13741">MAAEELERDSLIERLNQGRQAKATMGGYAGYGSPAFGQRALNGELVDDPQEQHVIELIRRHHKSGKSLQQIANWLNHHGYTTKRGQQWKRISVKRVLDRLYGRTPRVSSLPQNPSQGNLNQ</sequence>
<dbReference type="GO" id="GO:0003677">
    <property type="term" value="F:DNA binding"/>
    <property type="evidence" value="ECO:0007669"/>
    <property type="project" value="InterPro"/>
</dbReference>
<dbReference type="STRING" id="1458985.BJP34_00560"/>
<dbReference type="InterPro" id="IPR011109">
    <property type="entry name" value="DNA_bind_recombinase_dom"/>
</dbReference>
<dbReference type="Proteomes" id="UP000177870">
    <property type="component" value="Chromosome"/>
</dbReference>
<gene>
    <name evidence="2" type="ORF">BJP34_00560</name>
</gene>
<dbReference type="InterPro" id="IPR038109">
    <property type="entry name" value="DNA_bind_recomb_sf"/>
</dbReference>
<evidence type="ECO:0000313" key="2">
    <source>
        <dbReference type="EMBL" id="AOW98125.1"/>
    </source>
</evidence>
<proteinExistence type="predicted"/>
<dbReference type="RefSeq" id="WP_070390647.1">
    <property type="nucleotide sequence ID" value="NZ_CP017599.1"/>
</dbReference>
<accession>A0A1D8TL09</accession>
<dbReference type="Gene3D" id="3.90.1750.20">
    <property type="entry name" value="Putative Large Serine Recombinase, Chain B, Domain 2"/>
    <property type="match status" value="1"/>
</dbReference>
<dbReference type="Pfam" id="PF07508">
    <property type="entry name" value="Recombinase"/>
    <property type="match status" value="1"/>
</dbReference>
<dbReference type="EMBL" id="CP017599">
    <property type="protein sequence ID" value="AOW98125.1"/>
    <property type="molecule type" value="Genomic_DNA"/>
</dbReference>